<dbReference type="SUPFAM" id="SSF56935">
    <property type="entry name" value="Porins"/>
    <property type="match status" value="1"/>
</dbReference>
<keyword evidence="5 7" id="KW-0472">Membrane</keyword>
<protein>
    <submittedName>
        <fullName evidence="10">TonB-linked outer membrane protein, SusC/RagA family</fullName>
    </submittedName>
</protein>
<feature type="signal peptide" evidence="8">
    <location>
        <begin position="1"/>
        <end position="17"/>
    </location>
</feature>
<dbReference type="InterPro" id="IPR011662">
    <property type="entry name" value="Secretin/TonB_short_N"/>
</dbReference>
<name>A0A8G2F3R4_9BACT</name>
<dbReference type="InterPro" id="IPR008969">
    <property type="entry name" value="CarboxyPept-like_regulatory"/>
</dbReference>
<keyword evidence="4 7" id="KW-0812">Transmembrane</keyword>
<keyword evidence="3 7" id="KW-1134">Transmembrane beta strand</keyword>
<dbReference type="Gene3D" id="2.60.40.1120">
    <property type="entry name" value="Carboxypeptidase-like, regulatory domain"/>
    <property type="match status" value="1"/>
</dbReference>
<keyword evidence="2 7" id="KW-0813">Transport</keyword>
<dbReference type="Proteomes" id="UP000236725">
    <property type="component" value="Unassembled WGS sequence"/>
</dbReference>
<dbReference type="InterPro" id="IPR037066">
    <property type="entry name" value="Plug_dom_sf"/>
</dbReference>
<dbReference type="InterPro" id="IPR036942">
    <property type="entry name" value="Beta-barrel_TonB_sf"/>
</dbReference>
<dbReference type="GO" id="GO:0009279">
    <property type="term" value="C:cell outer membrane"/>
    <property type="evidence" value="ECO:0007669"/>
    <property type="project" value="UniProtKB-SubCell"/>
</dbReference>
<evidence type="ECO:0000256" key="3">
    <source>
        <dbReference type="ARBA" id="ARBA00022452"/>
    </source>
</evidence>
<dbReference type="NCBIfam" id="TIGR04057">
    <property type="entry name" value="SusC_RagA_signa"/>
    <property type="match status" value="1"/>
</dbReference>
<keyword evidence="8" id="KW-0732">Signal</keyword>
<evidence type="ECO:0000256" key="5">
    <source>
        <dbReference type="ARBA" id="ARBA00023136"/>
    </source>
</evidence>
<dbReference type="InterPro" id="IPR012910">
    <property type="entry name" value="Plug_dom"/>
</dbReference>
<dbReference type="InterPro" id="IPR023996">
    <property type="entry name" value="TonB-dep_OMP_SusC/RagA"/>
</dbReference>
<dbReference type="InterPro" id="IPR023997">
    <property type="entry name" value="TonB-dep_OMP_SusC/RagA_CS"/>
</dbReference>
<evidence type="ECO:0000256" key="6">
    <source>
        <dbReference type="ARBA" id="ARBA00023237"/>
    </source>
</evidence>
<feature type="chain" id="PRO_5034748008" evidence="8">
    <location>
        <begin position="18"/>
        <end position="1097"/>
    </location>
</feature>
<evidence type="ECO:0000256" key="1">
    <source>
        <dbReference type="ARBA" id="ARBA00004571"/>
    </source>
</evidence>
<dbReference type="FunFam" id="2.60.40.1120:FF:000003">
    <property type="entry name" value="Outer membrane protein Omp121"/>
    <property type="match status" value="1"/>
</dbReference>
<evidence type="ECO:0000256" key="7">
    <source>
        <dbReference type="PROSITE-ProRule" id="PRU01360"/>
    </source>
</evidence>
<dbReference type="SUPFAM" id="SSF49464">
    <property type="entry name" value="Carboxypeptidase regulatory domain-like"/>
    <property type="match status" value="1"/>
</dbReference>
<evidence type="ECO:0000256" key="2">
    <source>
        <dbReference type="ARBA" id="ARBA00022448"/>
    </source>
</evidence>
<dbReference type="Pfam" id="PF07715">
    <property type="entry name" value="Plug"/>
    <property type="match status" value="1"/>
</dbReference>
<evidence type="ECO:0000313" key="11">
    <source>
        <dbReference type="Proteomes" id="UP000236725"/>
    </source>
</evidence>
<keyword evidence="11" id="KW-1185">Reference proteome</keyword>
<dbReference type="SMART" id="SM00965">
    <property type="entry name" value="STN"/>
    <property type="match status" value="1"/>
</dbReference>
<dbReference type="Pfam" id="PF07660">
    <property type="entry name" value="STN"/>
    <property type="match status" value="1"/>
</dbReference>
<organism evidence="10 11">
    <name type="scientific">Parabacteroides chinchillae</name>
    <dbReference type="NCBI Taxonomy" id="871327"/>
    <lineage>
        <taxon>Bacteria</taxon>
        <taxon>Pseudomonadati</taxon>
        <taxon>Bacteroidota</taxon>
        <taxon>Bacteroidia</taxon>
        <taxon>Bacteroidales</taxon>
        <taxon>Tannerellaceae</taxon>
        <taxon>Parabacteroides</taxon>
    </lineage>
</organism>
<dbReference type="Gene3D" id="2.170.130.10">
    <property type="entry name" value="TonB-dependent receptor, plug domain"/>
    <property type="match status" value="1"/>
</dbReference>
<evidence type="ECO:0000256" key="4">
    <source>
        <dbReference type="ARBA" id="ARBA00022692"/>
    </source>
</evidence>
<evidence type="ECO:0000259" key="9">
    <source>
        <dbReference type="SMART" id="SM00965"/>
    </source>
</evidence>
<comment type="subcellular location">
    <subcellularLocation>
        <location evidence="1 7">Cell outer membrane</location>
        <topology evidence="1 7">Multi-pass membrane protein</topology>
    </subcellularLocation>
</comment>
<dbReference type="EMBL" id="FNVS01000019">
    <property type="protein sequence ID" value="SEG19453.1"/>
    <property type="molecule type" value="Genomic_DNA"/>
</dbReference>
<dbReference type="PROSITE" id="PS52016">
    <property type="entry name" value="TONB_DEPENDENT_REC_3"/>
    <property type="match status" value="1"/>
</dbReference>
<evidence type="ECO:0000256" key="8">
    <source>
        <dbReference type="SAM" id="SignalP"/>
    </source>
</evidence>
<dbReference type="AlphaFoldDB" id="A0A8G2F3R4"/>
<keyword evidence="6 7" id="KW-0998">Cell outer membrane</keyword>
<dbReference type="Pfam" id="PF13715">
    <property type="entry name" value="CarbopepD_reg_2"/>
    <property type="match status" value="1"/>
</dbReference>
<comment type="caution">
    <text evidence="10">The sequence shown here is derived from an EMBL/GenBank/DDBJ whole genome shotgun (WGS) entry which is preliminary data.</text>
</comment>
<comment type="similarity">
    <text evidence="7">Belongs to the TonB-dependent receptor family.</text>
</comment>
<sequence length="1097" mass="122053">MKISTFLLFGVVFSLLAGNVSSQNEKISLVKRNTAIIEVLNEIESQTDYLFVYDKKNVDTNKNISIYADKETVASVLNNIFKGTNIIYKVEGSHIILTKNNISTISQQTGRKITGTILDSKGEPIIGANVVVKGGANGAITDIDGKFTLENIRKGNIIQISYIGYVTQEITYNDQTNLLINLKEDLQTLDEVVVVGYGIQKKVNLTGSVVSVDMDKIKTRQVSQTSMALQGAVPGLTIQQTSGQPGDDGGTMRIRGITTLNNQDPLLLVDGVEMPINSLDPSWIESISVLKDAAASAIYGSRAANGVILVKTKRASQESLSVSYNGWVGWQSATKTPKKVNALDHMRLLNVANTNAGITTNFTEEYINEYASKRLTDPDNYPDTDWLDELMSNDGFMQNHQIILSGGTKKVKAIGGIGYLEQNGLIENLKLKRYTMRLNTDYEINRNLSAQLDIFLGMNKRYQPSRTGTEAFRWAIRVPATQQSVLSNGQWGQGWNGDNPVAFAKDGGLEKKEDPSAIINLGLTYKPLDWIVVQGNYNANYYQNFRSTFNKAVTSYNPDGSVAYTNPTQSSLIEYIQKGLTNQVTLTGTASRSFGNHGFTILFGYEQRQIEYTNVTATRKNYIYPEYPVLNAGGTDGQLNTGTGGELSLRSYFGRLGYDYAGKYLFEANLRYDGTSRFASNKRWGAFPSFSVGWRISEESFMEKMKGVLNNLKLRASWGKLGNQDATGYYPYFQYVSLGLPYVFDGVSTSGAGITQMANKELTWETTTMTGVGLDVTLWNKLNVTADWYYRKTKDILFEVDIPLSAGVSKPVQNMAEVENKGWDIDISYADKISDFNYRIAFNLSDVRNKVTRGNTPPGLTIIREGAPINAIYGYEAIGYIQPEDYNSDGSYKYATQFTGFAPGDIKYKDQLTVDTNNDGIPDANDGIINDDDKVVIGNQIPRFTFGLSLAADYKGIDFSMLLQGVGKRDGYLYGQGIMPFYVGGTAMEIHKDYWTETNRNASFPRLYFNTVNNTEHSSFWKKSAAYVRLKNIQIGYTIPKDIAKKIYLDNVRFYLSGENLLTFTDFWEGYDPEAPVGIGNFYPMCKVVSFGVQVRF</sequence>
<gene>
    <name evidence="10" type="ORF">SAMN05444001_11944</name>
</gene>
<evidence type="ECO:0000313" key="10">
    <source>
        <dbReference type="EMBL" id="SEG19453.1"/>
    </source>
</evidence>
<accession>A0A8G2F3R4</accession>
<dbReference type="RefSeq" id="WP_160034738.1">
    <property type="nucleotide sequence ID" value="NZ_FNVS01000019.1"/>
</dbReference>
<feature type="domain" description="Secretin/TonB short N-terminal" evidence="9">
    <location>
        <begin position="49"/>
        <end position="100"/>
    </location>
</feature>
<dbReference type="Gene3D" id="2.40.170.20">
    <property type="entry name" value="TonB-dependent receptor, beta-barrel domain"/>
    <property type="match status" value="1"/>
</dbReference>
<reference evidence="10 11" key="1">
    <citation type="submission" date="2016-10" db="EMBL/GenBank/DDBJ databases">
        <authorList>
            <person name="Varghese N."/>
            <person name="Submissions S."/>
        </authorList>
    </citation>
    <scope>NUCLEOTIDE SEQUENCE [LARGE SCALE GENOMIC DNA]</scope>
    <source>
        <strain evidence="10 11">DSM 29073</strain>
    </source>
</reference>
<proteinExistence type="inferred from homology"/>
<dbReference type="InterPro" id="IPR039426">
    <property type="entry name" value="TonB-dep_rcpt-like"/>
</dbReference>
<dbReference type="NCBIfam" id="TIGR04056">
    <property type="entry name" value="OMP_RagA_SusC"/>
    <property type="match status" value="1"/>
</dbReference>
<dbReference type="FunFam" id="2.170.130.10:FF:000003">
    <property type="entry name" value="SusC/RagA family TonB-linked outer membrane protein"/>
    <property type="match status" value="1"/>
</dbReference>